<reference evidence="2 3" key="1">
    <citation type="journal article" date="2021" name="Microbiol. Resour. Announc.">
        <title>Complete Genome Sequences of Two Rhodococcus sp. Strains with Large and Linear Chromosomes, Isolated from Apple Rhizosphere.</title>
        <authorList>
            <person name="Benning S."/>
            <person name="Brugnone N."/>
            <person name="Siani R."/>
            <person name="Kublik S."/>
            <person name="Schloter M."/>
            <person name="Rad V."/>
        </authorList>
    </citation>
    <scope>NUCLEOTIDE SEQUENCE [LARGE SCALE GENOMIC DNA]</scope>
    <source>
        <strain evidence="2 3">R79</strain>
    </source>
</reference>
<accession>A0A974WB95</accession>
<feature type="compositionally biased region" description="Gly residues" evidence="1">
    <location>
        <begin position="135"/>
        <end position="144"/>
    </location>
</feature>
<dbReference type="Proteomes" id="UP000662986">
    <property type="component" value="Chromosome"/>
</dbReference>
<gene>
    <name evidence="2" type="ORF">JWS13_39135</name>
</gene>
<feature type="region of interest" description="Disordered" evidence="1">
    <location>
        <begin position="114"/>
        <end position="144"/>
    </location>
</feature>
<evidence type="ECO:0000313" key="2">
    <source>
        <dbReference type="EMBL" id="QSE94192.1"/>
    </source>
</evidence>
<evidence type="ECO:0000313" key="3">
    <source>
        <dbReference type="Proteomes" id="UP000662986"/>
    </source>
</evidence>
<evidence type="ECO:0000256" key="1">
    <source>
        <dbReference type="SAM" id="MobiDB-lite"/>
    </source>
</evidence>
<reference evidence="2 3" key="2">
    <citation type="journal article" date="2022" name="Arch. Microbiol.">
        <title>Rhodococcus pseudokoreensis sp. nov. isolated from the rhizosphere of young M26 apple rootstocks.</title>
        <authorList>
            <person name="Kampfer P."/>
            <person name="Glaeser S.P."/>
            <person name="Blom J."/>
            <person name="Wolf J."/>
            <person name="Benning S."/>
            <person name="Schloter M."/>
            <person name="Neumann-Schaal M."/>
        </authorList>
    </citation>
    <scope>NUCLEOTIDE SEQUENCE [LARGE SCALE GENOMIC DNA]</scope>
    <source>
        <strain evidence="2 3">R79</strain>
    </source>
</reference>
<proteinExistence type="predicted"/>
<organism evidence="2 3">
    <name type="scientific">Rhodococcus pseudokoreensis</name>
    <dbReference type="NCBI Taxonomy" id="2811421"/>
    <lineage>
        <taxon>Bacteria</taxon>
        <taxon>Bacillati</taxon>
        <taxon>Actinomycetota</taxon>
        <taxon>Actinomycetes</taxon>
        <taxon>Mycobacteriales</taxon>
        <taxon>Nocardiaceae</taxon>
        <taxon>Rhodococcus</taxon>
    </lineage>
</organism>
<name>A0A974WB95_9NOCA</name>
<dbReference type="RefSeq" id="WP_206010624.1">
    <property type="nucleotide sequence ID" value="NZ_CP070619.1"/>
</dbReference>
<evidence type="ECO:0008006" key="4">
    <source>
        <dbReference type="Google" id="ProtNLM"/>
    </source>
</evidence>
<sequence length="144" mass="14889">MGRRLSAVVHVLDEVGTYHQFGPTDVVPDWAAAKITNPAAWAEDPVADLAYDNGGWLPPGSTLRIEDEKQDFPGDAPSDQWKVPELLAFAETKGIDLGDAKKKADILAAIAQAEAGAADEGNDGTGDGSDEGEGGNEGNGDGTA</sequence>
<protein>
    <recommendedName>
        <fullName evidence="4">Rho termination factor, N-terminal domain</fullName>
    </recommendedName>
</protein>
<keyword evidence="3" id="KW-1185">Reference proteome</keyword>
<dbReference type="EMBL" id="CP070619">
    <property type="protein sequence ID" value="QSE94192.1"/>
    <property type="molecule type" value="Genomic_DNA"/>
</dbReference>